<sequence>MRKVEALNAEKTALTQQSRNGKQHIGYGMVRDFISEFKEAKEKEREKEAEERRKQREKEYESRRSDSDLESRMGEVVGTERGIGGTGIAKMEAGTDTKSAAGHDPPVDIVAGGLLFFSAISISICRQTNTTKVILKASALKVS</sequence>
<organism evidence="2 3">
    <name type="scientific">Hibiscus sabdariffa</name>
    <name type="common">roselle</name>
    <dbReference type="NCBI Taxonomy" id="183260"/>
    <lineage>
        <taxon>Eukaryota</taxon>
        <taxon>Viridiplantae</taxon>
        <taxon>Streptophyta</taxon>
        <taxon>Embryophyta</taxon>
        <taxon>Tracheophyta</taxon>
        <taxon>Spermatophyta</taxon>
        <taxon>Magnoliopsida</taxon>
        <taxon>eudicotyledons</taxon>
        <taxon>Gunneridae</taxon>
        <taxon>Pentapetalae</taxon>
        <taxon>rosids</taxon>
        <taxon>malvids</taxon>
        <taxon>Malvales</taxon>
        <taxon>Malvaceae</taxon>
        <taxon>Malvoideae</taxon>
        <taxon>Hibiscus</taxon>
    </lineage>
</organism>
<protein>
    <submittedName>
        <fullName evidence="2">Uncharacterized protein</fullName>
    </submittedName>
</protein>
<proteinExistence type="predicted"/>
<name>A0ABR2NQB3_9ROSI</name>
<keyword evidence="3" id="KW-1185">Reference proteome</keyword>
<feature type="compositionally biased region" description="Basic and acidic residues" evidence="1">
    <location>
        <begin position="40"/>
        <end position="73"/>
    </location>
</feature>
<evidence type="ECO:0000313" key="2">
    <source>
        <dbReference type="EMBL" id="KAK8978182.1"/>
    </source>
</evidence>
<evidence type="ECO:0000313" key="3">
    <source>
        <dbReference type="Proteomes" id="UP001396334"/>
    </source>
</evidence>
<comment type="caution">
    <text evidence="2">The sequence shown here is derived from an EMBL/GenBank/DDBJ whole genome shotgun (WGS) entry which is preliminary data.</text>
</comment>
<dbReference type="Proteomes" id="UP001396334">
    <property type="component" value="Unassembled WGS sequence"/>
</dbReference>
<evidence type="ECO:0000256" key="1">
    <source>
        <dbReference type="SAM" id="MobiDB-lite"/>
    </source>
</evidence>
<gene>
    <name evidence="2" type="ORF">V6N11_062976</name>
</gene>
<feature type="region of interest" description="Disordered" evidence="1">
    <location>
        <begin position="40"/>
        <end position="89"/>
    </location>
</feature>
<dbReference type="EMBL" id="JBBPBN010000114">
    <property type="protein sequence ID" value="KAK8978182.1"/>
    <property type="molecule type" value="Genomic_DNA"/>
</dbReference>
<reference evidence="2 3" key="1">
    <citation type="journal article" date="2024" name="G3 (Bethesda)">
        <title>Genome assembly of Hibiscus sabdariffa L. provides insights into metabolisms of medicinal natural products.</title>
        <authorList>
            <person name="Kim T."/>
        </authorList>
    </citation>
    <scope>NUCLEOTIDE SEQUENCE [LARGE SCALE GENOMIC DNA]</scope>
    <source>
        <strain evidence="2">TK-2024</strain>
        <tissue evidence="2">Old leaves</tissue>
    </source>
</reference>
<accession>A0ABR2NQB3</accession>
<feature type="region of interest" description="Disordered" evidence="1">
    <location>
        <begin position="1"/>
        <end position="26"/>
    </location>
</feature>